<dbReference type="PANTHER" id="PTHR42809">
    <property type="entry name" value="FLAVODOXIN 2"/>
    <property type="match status" value="1"/>
</dbReference>
<keyword evidence="12" id="KW-1185">Reference proteome</keyword>
<evidence type="ECO:0000313" key="10">
    <source>
        <dbReference type="EMBL" id="CEM62109.1"/>
    </source>
</evidence>
<organism evidence="10 12">
    <name type="scientific">Treponema phagedenis</name>
    <dbReference type="NCBI Taxonomy" id="162"/>
    <lineage>
        <taxon>Bacteria</taxon>
        <taxon>Pseudomonadati</taxon>
        <taxon>Spirochaetota</taxon>
        <taxon>Spirochaetia</taxon>
        <taxon>Spirochaetales</taxon>
        <taxon>Treponemataceae</taxon>
        <taxon>Treponema</taxon>
    </lineage>
</organism>
<dbReference type="Pfam" id="PF00258">
    <property type="entry name" value="Flavodoxin_1"/>
    <property type="match status" value="1"/>
</dbReference>
<keyword evidence="6 8" id="KW-0288">FMN</keyword>
<dbReference type="InterPro" id="IPR008254">
    <property type="entry name" value="Flavodoxin/NO_synth"/>
</dbReference>
<dbReference type="RefSeq" id="WP_024751908.1">
    <property type="nucleotide sequence ID" value="NZ_CDNC01000023.1"/>
</dbReference>
<dbReference type="Proteomes" id="UP000042527">
    <property type="component" value="Unassembled WGS sequence"/>
</dbReference>
<dbReference type="Gene3D" id="3.40.50.360">
    <property type="match status" value="1"/>
</dbReference>
<dbReference type="PANTHER" id="PTHR42809:SF1">
    <property type="entry name" value="FLAVODOXIN 1"/>
    <property type="match status" value="1"/>
</dbReference>
<dbReference type="EMBL" id="CDNC01000023">
    <property type="protein sequence ID" value="CEM62109.1"/>
    <property type="molecule type" value="Genomic_DNA"/>
</dbReference>
<evidence type="ECO:0000259" key="9">
    <source>
        <dbReference type="PROSITE" id="PS50902"/>
    </source>
</evidence>
<gene>
    <name evidence="10" type="primary">fldA</name>
    <name evidence="11" type="ORF">FUT82_10640</name>
    <name evidence="10" type="ORF">TPHV1_30004</name>
</gene>
<protein>
    <recommendedName>
        <fullName evidence="3 8">Flavodoxin</fullName>
    </recommendedName>
</protein>
<dbReference type="InterPro" id="IPR010087">
    <property type="entry name" value="Flav_short"/>
</dbReference>
<dbReference type="NCBIfam" id="TIGR01753">
    <property type="entry name" value="flav_short"/>
    <property type="match status" value="1"/>
</dbReference>
<comment type="function">
    <text evidence="8">Low-potential electron donor to a number of redox enzymes.</text>
</comment>
<dbReference type="OrthoDB" id="9790745at2"/>
<dbReference type="GO" id="GO:0010181">
    <property type="term" value="F:FMN binding"/>
    <property type="evidence" value="ECO:0007669"/>
    <property type="project" value="UniProtKB-UniRule"/>
</dbReference>
<keyword evidence="7 8" id="KW-0249">Electron transport</keyword>
<keyword evidence="5 8" id="KW-0285">Flavoprotein</keyword>
<keyword evidence="4 8" id="KW-0813">Transport</keyword>
<name>A0A0B7GTZ1_TREPH</name>
<accession>A0A0B7GTZ1</accession>
<comment type="similarity">
    <text evidence="2 8">Belongs to the flavodoxin family.</text>
</comment>
<evidence type="ECO:0000256" key="8">
    <source>
        <dbReference type="RuleBase" id="RU367037"/>
    </source>
</evidence>
<dbReference type="InterPro" id="IPR029039">
    <property type="entry name" value="Flavoprotein-like_sf"/>
</dbReference>
<evidence type="ECO:0000313" key="12">
    <source>
        <dbReference type="Proteomes" id="UP000042527"/>
    </source>
</evidence>
<evidence type="ECO:0000256" key="6">
    <source>
        <dbReference type="ARBA" id="ARBA00022643"/>
    </source>
</evidence>
<evidence type="ECO:0000256" key="1">
    <source>
        <dbReference type="ARBA" id="ARBA00001917"/>
    </source>
</evidence>
<dbReference type="GO" id="GO:0009055">
    <property type="term" value="F:electron transfer activity"/>
    <property type="evidence" value="ECO:0007669"/>
    <property type="project" value="UniProtKB-UniRule"/>
</dbReference>
<dbReference type="InterPro" id="IPR001226">
    <property type="entry name" value="Flavodoxin_CS"/>
</dbReference>
<evidence type="ECO:0000313" key="11">
    <source>
        <dbReference type="EMBL" id="QEJ98408.1"/>
    </source>
</evidence>
<evidence type="ECO:0000256" key="4">
    <source>
        <dbReference type="ARBA" id="ARBA00022448"/>
    </source>
</evidence>
<reference evidence="11 13" key="3">
    <citation type="submission" date="2019-08" db="EMBL/GenBank/DDBJ databases">
        <authorList>
            <person name="Kuhnert P."/>
        </authorList>
    </citation>
    <scope>NUCLEOTIDE SEQUENCE [LARGE SCALE GENOMIC DNA]</scope>
    <source>
        <strain evidence="11 13">B36.5</strain>
    </source>
</reference>
<reference evidence="12" key="1">
    <citation type="submission" date="2015-01" db="EMBL/GenBank/DDBJ databases">
        <authorList>
            <person name="Manzoor Shahid"/>
            <person name="Zubair Saima"/>
        </authorList>
    </citation>
    <scope>NUCLEOTIDE SEQUENCE [LARGE SCALE GENOMIC DNA]</scope>
    <source>
        <strain evidence="12">V1</strain>
    </source>
</reference>
<dbReference type="SUPFAM" id="SSF52218">
    <property type="entry name" value="Flavoproteins"/>
    <property type="match status" value="1"/>
</dbReference>
<dbReference type="AlphaFoldDB" id="A0A0B7GTZ1"/>
<reference evidence="10" key="2">
    <citation type="submission" date="2015-01" db="EMBL/GenBank/DDBJ databases">
        <authorList>
            <person name="Xiang T."/>
            <person name="Song Y."/>
            <person name="Huang L."/>
            <person name="Wang B."/>
            <person name="Wu P."/>
        </authorList>
    </citation>
    <scope>NUCLEOTIDE SEQUENCE [LARGE SCALE GENOMIC DNA]</scope>
    <source>
        <strain evidence="10">V1</strain>
    </source>
</reference>
<evidence type="ECO:0000256" key="3">
    <source>
        <dbReference type="ARBA" id="ARBA00017869"/>
    </source>
</evidence>
<sequence length="146" mass="15666">MAKIAVVFWSGTGNTEVMANCILDGLKAGGADAELFNVSDFSADKLDSYDKIAFGCPAMGSEELEPDEFEPFFASIEGKLAGKKIALFGSYEWAGEGAGGAWMDSWIERCDKAGASVFEGKGEIAYDNPSEEAQESCKEFGKRFAQ</sequence>
<evidence type="ECO:0000256" key="5">
    <source>
        <dbReference type="ARBA" id="ARBA00022630"/>
    </source>
</evidence>
<dbReference type="PROSITE" id="PS50902">
    <property type="entry name" value="FLAVODOXIN_LIKE"/>
    <property type="match status" value="1"/>
</dbReference>
<dbReference type="EMBL" id="CP042817">
    <property type="protein sequence ID" value="QEJ98408.1"/>
    <property type="molecule type" value="Genomic_DNA"/>
</dbReference>
<dbReference type="Proteomes" id="UP000323594">
    <property type="component" value="Chromosome"/>
</dbReference>
<evidence type="ECO:0000313" key="13">
    <source>
        <dbReference type="Proteomes" id="UP000323594"/>
    </source>
</evidence>
<comment type="cofactor">
    <cofactor evidence="1 8">
        <name>FMN</name>
        <dbReference type="ChEBI" id="CHEBI:58210"/>
    </cofactor>
</comment>
<dbReference type="PROSITE" id="PS00201">
    <property type="entry name" value="FLAVODOXIN"/>
    <property type="match status" value="1"/>
</dbReference>
<proteinExistence type="inferred from homology"/>
<evidence type="ECO:0000256" key="7">
    <source>
        <dbReference type="ARBA" id="ARBA00022982"/>
    </source>
</evidence>
<evidence type="ECO:0000256" key="2">
    <source>
        <dbReference type="ARBA" id="ARBA00005267"/>
    </source>
</evidence>
<feature type="domain" description="Flavodoxin-like" evidence="9">
    <location>
        <begin position="4"/>
        <end position="145"/>
    </location>
</feature>
<dbReference type="InterPro" id="IPR050619">
    <property type="entry name" value="Flavodoxin"/>
</dbReference>
<dbReference type="GeneID" id="57753433"/>